<dbReference type="SUPFAM" id="SSF54909">
    <property type="entry name" value="Dimeric alpha+beta barrel"/>
    <property type="match status" value="1"/>
</dbReference>
<evidence type="ECO:0000313" key="5">
    <source>
        <dbReference type="EMBL" id="RWX73757.1"/>
    </source>
</evidence>
<evidence type="ECO:0000259" key="4">
    <source>
        <dbReference type="PROSITE" id="PS50956"/>
    </source>
</evidence>
<keyword evidence="1" id="KW-0805">Transcription regulation</keyword>
<evidence type="ECO:0000256" key="1">
    <source>
        <dbReference type="ARBA" id="ARBA00023015"/>
    </source>
</evidence>
<evidence type="ECO:0000256" key="2">
    <source>
        <dbReference type="ARBA" id="ARBA00023125"/>
    </source>
</evidence>
<dbReference type="PANTHER" id="PTHR30154">
    <property type="entry name" value="LEUCINE-RESPONSIVE REGULATORY PROTEIN"/>
    <property type="match status" value="1"/>
</dbReference>
<sequence>MDEIDMKILKLLQEDSRISYTDLSCNVGISETAVRRRVKKLLDEGIITKFTIKIDPEKLGKGVTAFVGVDVGGEMGPVAGSELLNDPAISELYTVTGDFDLLIKVTCRDVKELERVIERVRSMDFTKTTKTHVVLRKLKDAPLEP</sequence>
<evidence type="ECO:0000313" key="6">
    <source>
        <dbReference type="Proteomes" id="UP000288215"/>
    </source>
</evidence>
<dbReference type="Gene3D" id="1.10.10.10">
    <property type="entry name" value="Winged helix-like DNA-binding domain superfamily/Winged helix DNA-binding domain"/>
    <property type="match status" value="1"/>
</dbReference>
<dbReference type="PRINTS" id="PR00033">
    <property type="entry name" value="HTHASNC"/>
</dbReference>
<dbReference type="Pfam" id="PF13404">
    <property type="entry name" value="HTH_AsnC-type"/>
    <property type="match status" value="1"/>
</dbReference>
<dbReference type="SMART" id="SM00344">
    <property type="entry name" value="HTH_ASNC"/>
    <property type="match status" value="1"/>
</dbReference>
<proteinExistence type="predicted"/>
<dbReference type="InterPro" id="IPR036390">
    <property type="entry name" value="WH_DNA-bd_sf"/>
</dbReference>
<keyword evidence="3" id="KW-0804">Transcription</keyword>
<gene>
    <name evidence="5" type="ORF">Metus_0536</name>
</gene>
<evidence type="ECO:0000256" key="3">
    <source>
        <dbReference type="ARBA" id="ARBA00023163"/>
    </source>
</evidence>
<dbReference type="GO" id="GO:0043200">
    <property type="term" value="P:response to amino acid"/>
    <property type="evidence" value="ECO:0007669"/>
    <property type="project" value="TreeGrafter"/>
</dbReference>
<dbReference type="Gene3D" id="3.30.70.920">
    <property type="match status" value="1"/>
</dbReference>
<dbReference type="InterPro" id="IPR011008">
    <property type="entry name" value="Dimeric_a/b-barrel"/>
</dbReference>
<dbReference type="PROSITE" id="PS50956">
    <property type="entry name" value="HTH_ASNC_2"/>
    <property type="match status" value="1"/>
</dbReference>
<dbReference type="GO" id="GO:0005829">
    <property type="term" value="C:cytosol"/>
    <property type="evidence" value="ECO:0007669"/>
    <property type="project" value="TreeGrafter"/>
</dbReference>
<dbReference type="InterPro" id="IPR000485">
    <property type="entry name" value="AsnC-type_HTH_dom"/>
</dbReference>
<dbReference type="InterPro" id="IPR019885">
    <property type="entry name" value="Tscrpt_reg_HTH_AsnC-type_CS"/>
</dbReference>
<dbReference type="SUPFAM" id="SSF46785">
    <property type="entry name" value="Winged helix' DNA-binding domain"/>
    <property type="match status" value="1"/>
</dbReference>
<organism evidence="5 6">
    <name type="scientific">Methanosuratincola subterraneus</name>
    <dbReference type="NCBI Taxonomy" id="2593994"/>
    <lineage>
        <taxon>Archaea</taxon>
        <taxon>Thermoproteota</taxon>
        <taxon>Methanosuratincolia</taxon>
        <taxon>Candidatus Methanomethylicales</taxon>
        <taxon>Candidatus Methanomethylicaceae</taxon>
        <taxon>Candidatus Methanosuratincola (ex Vanwonterghem et al. 2016)</taxon>
    </lineage>
</organism>
<dbReference type="AlphaFoldDB" id="A0A3S3RCE9"/>
<dbReference type="Proteomes" id="UP000288215">
    <property type="component" value="Unassembled WGS sequence"/>
</dbReference>
<name>A0A3S3RCE9_METS7</name>
<dbReference type="GO" id="GO:0043565">
    <property type="term" value="F:sequence-specific DNA binding"/>
    <property type="evidence" value="ECO:0007669"/>
    <property type="project" value="InterPro"/>
</dbReference>
<keyword evidence="2" id="KW-0238">DNA-binding</keyword>
<feature type="domain" description="HTH asnC-type" evidence="4">
    <location>
        <begin position="1"/>
        <end position="62"/>
    </location>
</feature>
<accession>A0A3S3RCE9</accession>
<comment type="caution">
    <text evidence="5">The sequence shown here is derived from an EMBL/GenBank/DDBJ whole genome shotgun (WGS) entry which is preliminary data.</text>
</comment>
<dbReference type="EMBL" id="RXGA01000002">
    <property type="protein sequence ID" value="RWX73757.1"/>
    <property type="molecule type" value="Genomic_DNA"/>
</dbReference>
<dbReference type="PROSITE" id="PS00519">
    <property type="entry name" value="HTH_ASNC_1"/>
    <property type="match status" value="1"/>
</dbReference>
<dbReference type="PANTHER" id="PTHR30154:SF34">
    <property type="entry name" value="TRANSCRIPTIONAL REGULATOR AZLB"/>
    <property type="match status" value="1"/>
</dbReference>
<dbReference type="CDD" id="cd00090">
    <property type="entry name" value="HTH_ARSR"/>
    <property type="match status" value="1"/>
</dbReference>
<reference evidence="5 6" key="1">
    <citation type="submission" date="2018-12" db="EMBL/GenBank/DDBJ databases">
        <title>The complete genome of the methanogenic archaea of the candidate phylum Verstraetearchaeota, obtained from the metagenome of underground thermal water.</title>
        <authorList>
            <person name="Kadnikov V.V."/>
            <person name="Mardanov A.V."/>
            <person name="Beletsky A.V."/>
            <person name="Karnachuk O.V."/>
            <person name="Ravin N.V."/>
        </authorList>
    </citation>
    <scope>NUCLEOTIDE SEQUENCE [LARGE SCALE GENOMIC DNA]</scope>
    <source>
        <strain evidence="5">Ch88</strain>
    </source>
</reference>
<dbReference type="InterPro" id="IPR011991">
    <property type="entry name" value="ArsR-like_HTH"/>
</dbReference>
<dbReference type="InterPro" id="IPR036388">
    <property type="entry name" value="WH-like_DNA-bd_sf"/>
</dbReference>
<dbReference type="Pfam" id="PF01037">
    <property type="entry name" value="AsnC_trans_reg"/>
    <property type="match status" value="1"/>
</dbReference>
<dbReference type="InterPro" id="IPR019887">
    <property type="entry name" value="Tscrpt_reg_AsnC/Lrp_C"/>
</dbReference>
<protein>
    <recommendedName>
        <fullName evidence="4">HTH asnC-type domain-containing protein</fullName>
    </recommendedName>
</protein>
<dbReference type="InterPro" id="IPR019888">
    <property type="entry name" value="Tscrpt_reg_AsnC-like"/>
</dbReference>